<evidence type="ECO:0000313" key="13">
    <source>
        <dbReference type="EMBL" id="KAF2138624.1"/>
    </source>
</evidence>
<feature type="compositionally biased region" description="Polar residues" evidence="10">
    <location>
        <begin position="33"/>
        <end position="45"/>
    </location>
</feature>
<dbReference type="InterPro" id="IPR041679">
    <property type="entry name" value="DNA2/NAM7-like_C"/>
</dbReference>
<evidence type="ECO:0000256" key="1">
    <source>
        <dbReference type="ARBA" id="ARBA00004496"/>
    </source>
</evidence>
<dbReference type="InterPro" id="IPR000571">
    <property type="entry name" value="Znf_CCCH"/>
</dbReference>
<keyword evidence="8" id="KW-0391">Immunity</keyword>
<gene>
    <name evidence="13" type="ORF">K452DRAFT_256255</name>
</gene>
<dbReference type="RefSeq" id="XP_033394337.1">
    <property type="nucleotide sequence ID" value="XM_033538391.1"/>
</dbReference>
<dbReference type="PANTHER" id="PTHR10887:SF445">
    <property type="entry name" value="NFX1-TYPE ZINC FINGER-CONTAINING PROTEIN 1"/>
    <property type="match status" value="1"/>
</dbReference>
<feature type="zinc finger region" description="C3H1-type" evidence="9">
    <location>
        <begin position="1"/>
        <end position="29"/>
    </location>
</feature>
<keyword evidence="2" id="KW-0963">Cytoplasm</keyword>
<dbReference type="PANTHER" id="PTHR10887">
    <property type="entry name" value="DNA2/NAM7 HELICASE FAMILY"/>
    <property type="match status" value="1"/>
</dbReference>
<dbReference type="GeneID" id="54295887"/>
<dbReference type="GO" id="GO:0031048">
    <property type="term" value="P:regulatory ncRNA-mediated heterochromatin formation"/>
    <property type="evidence" value="ECO:0007669"/>
    <property type="project" value="TreeGrafter"/>
</dbReference>
<dbReference type="GO" id="GO:0031380">
    <property type="term" value="C:nuclear RNA-directed RNA polymerase complex"/>
    <property type="evidence" value="ECO:0007669"/>
    <property type="project" value="TreeGrafter"/>
</dbReference>
<keyword evidence="7 9" id="KW-0862">Zinc</keyword>
<protein>
    <submittedName>
        <fullName evidence="13">Uncharacterized protein</fullName>
    </submittedName>
</protein>
<organism evidence="13 14">
    <name type="scientific">Aplosporella prunicola CBS 121167</name>
    <dbReference type="NCBI Taxonomy" id="1176127"/>
    <lineage>
        <taxon>Eukaryota</taxon>
        <taxon>Fungi</taxon>
        <taxon>Dikarya</taxon>
        <taxon>Ascomycota</taxon>
        <taxon>Pezizomycotina</taxon>
        <taxon>Dothideomycetes</taxon>
        <taxon>Dothideomycetes incertae sedis</taxon>
        <taxon>Botryosphaeriales</taxon>
        <taxon>Aplosporellaceae</taxon>
        <taxon>Aplosporella</taxon>
    </lineage>
</organism>
<keyword evidence="5 9" id="KW-0863">Zinc-finger</keyword>
<keyword evidence="6" id="KW-0067">ATP-binding</keyword>
<evidence type="ECO:0000313" key="14">
    <source>
        <dbReference type="Proteomes" id="UP000799438"/>
    </source>
</evidence>
<accession>A0A6A6B5V0</accession>
<keyword evidence="6" id="KW-0347">Helicase</keyword>
<dbReference type="SMART" id="SM00438">
    <property type="entry name" value="ZnF_NFX"/>
    <property type="match status" value="5"/>
</dbReference>
<keyword evidence="14" id="KW-1185">Reference proteome</keyword>
<dbReference type="Pfam" id="PF13087">
    <property type="entry name" value="AAA_12"/>
    <property type="match status" value="1"/>
</dbReference>
<evidence type="ECO:0000256" key="8">
    <source>
        <dbReference type="ARBA" id="ARBA00022859"/>
    </source>
</evidence>
<sequence length="1942" mass="218419">MPPKKACRFFATPAGCHYGKRCKFAHSNRAEVHNNSTPQGRSNLQGPRRESAPRVGSTSEAELRTWRFQIPKDGEYALPLGPELSRFFQKAAELVASEPETRQAVVSRLASAGGLVRIRELIDRDMEVDPMPRKTRKFKSQYIPFFQTISHPDVLASIVLEQSVGSIYNFLYGVAGQRFIKLASFTEEMLTALVGTIETNDSQPLPDIFDVVLLVFSKVVELNGGAKIHLEIPPIIDALRATLEQAVASYDETSLQQAQYHLSKIQRRLGIGSAIPALESKPEASTTKASFTLSRDLPGSLSRLGRRHDNDYEDIQDIRILPTLQEIMSQRIEYLPTKDSSDWHQPGVQGLLDRNFRLLREDTIGQLRDAIHTEFMRMQQQNNHIKTRTTKQQGLRTYTYRDVNVVNLSVDRRDGLQCELGFGQLQQLRGATARARQEWWTNSRRLQPDALICLLHQDGLSLFCSVCDTTERLKKNEEKPDNSSATRKEPTNLYSHPDAAYLTVRLVEHSDESIRALLRRCPGRDSMLLIEFPGVLLPAFEPTLQALKQMSKTEDIPFSEFLAPTNGTPGGITPVLPPVYSRKPYFRCNLKAITKDNRNLYLSTDGTRLDAQVLQENSSLDEAQCRAVIDSLTRSLALIQGPPGTGKSYTGIALIKILLDNRKASDIGPILCVCYTNHALDQLLEHLVDSGVEQIIRVGSRSKSEALQALNLRVIARKMESTKTEKHLAWEYRTALEKDEQEIQGLTAEYLKAESWKSVREYLKTHYPRHHNQLFGVEDYMEADGYQTVKHHPETTIHKWLHQPFSNRGQQPRALEVLQESPVHGMTSPEREMLYRSWTRQIRGKLSRNIVTALSEYESNKNSYARNRMEMDLRCLQQAQVIGITTSGLARNLELLRRVRTKVMLCEEAGEVLEAHTLTALLPSVEHAILIGDHLQLRPQIQRYDLGREHPSGEQFSLDVSLFERLVQPNDTEAIKLPFTTLETQRRMHPSISQLIRDTLYPALNDAPSTSSYPHVPGMKERLFWFDHTEPEANADEDQAAIATSHTNDFEIEMTTALVSHLMRQGVYRANDIAVITPYLGQLQKLRKRLGRMCELVLNDRDLDELEQAGLVPEESSQVSKASALTALKVATIDNFQGEEAKVVIISLVRSNKRNKCGFLKTSNRINVLLSRAQHGMYVIGNSQTAGGVQMWADVLDILREGSQIGNQLELCCPRHRDKPIIVCSPDDFPLLSPEGGCNQACDKRLRCGHACINKCHSDMLHDAVECLEPCPRPIKGCDHSCPRTCGRSCPEKCTVNVHDSTRTLACGHLKPDLPCWQAQNLSSVTCQVIVTRDIPGCGHKLRLPCYINYTTDEFKCSASCGAVLPCGHTCKHSCSSCKTRVNGAIDTENHGICKQVCGRNYTTCRHSCRTPCHGDKPCPLCDAPCEVQCSHSRCSKKCREPCDPCAEAVCSSNCPHSKCSLPCAAPCDWLPCSRRCEKILSCGHRCPSLCGEKCPGAEYCQNCATEDIKDQQVDYIMMLKYREIDLDEDPCIFPSCGHIMTVANMDGHMDMNAHYHTSPDGTLSGVKPVEHFSKNEAIKVCPTCRGPLRNVARYGRIVRRALLDESMKKFIVWSNDEYLALYQRFQDAHEYLVNTAENVSPAPSAPVKLSISGSAAHQCILIRQTAGEMLLSGRYQNILSLRNQIQRYVYKVRKEEQPFKKVWDLCEDARRRRNATGSFHFDNEVLQTRAYLMASALLIRCDIGILTDVVAVWKDKVPRELRADAELDFSKNHKVCTGLLNEAEKMQNPLQVVEAHVFIAQYNAIERLSAPAETAETLRQQGMEHISTAKRLCEQHPGSTKGMANETTTVEKMLKESTFFSVVTSEERRAVLAAMATEFRGTGHWYYCQNGHPFTVGECGMPMEQTRCPQCGALAGGNHHQPAEGVRHATDLEEELRNLRM</sequence>
<dbReference type="InterPro" id="IPR047187">
    <property type="entry name" value="SF1_C_Upf1"/>
</dbReference>
<evidence type="ECO:0000256" key="4">
    <source>
        <dbReference type="ARBA" id="ARBA00022737"/>
    </source>
</evidence>
<dbReference type="FunFam" id="3.40.50.300:FF:001660">
    <property type="entry name" value="NF-X1 finger and helicase protein, putative"/>
    <property type="match status" value="1"/>
</dbReference>
<dbReference type="OrthoDB" id="2423195at2759"/>
<evidence type="ECO:0000256" key="9">
    <source>
        <dbReference type="PROSITE-ProRule" id="PRU00723"/>
    </source>
</evidence>
<dbReference type="GO" id="GO:0004386">
    <property type="term" value="F:helicase activity"/>
    <property type="evidence" value="ECO:0007669"/>
    <property type="project" value="InterPro"/>
</dbReference>
<proteinExistence type="predicted"/>
<evidence type="ECO:0000259" key="12">
    <source>
        <dbReference type="PROSITE" id="PS51981"/>
    </source>
</evidence>
<dbReference type="PROSITE" id="PS50103">
    <property type="entry name" value="ZF_C3H1"/>
    <property type="match status" value="1"/>
</dbReference>
<dbReference type="CDD" id="cd06008">
    <property type="entry name" value="NF-X1-zinc-finger"/>
    <property type="match status" value="2"/>
</dbReference>
<dbReference type="GO" id="GO:0002376">
    <property type="term" value="P:immune system process"/>
    <property type="evidence" value="ECO:0007669"/>
    <property type="project" value="UniProtKB-KW"/>
</dbReference>
<dbReference type="Gene3D" id="3.40.50.300">
    <property type="entry name" value="P-loop containing nucleotide triphosphate hydrolases"/>
    <property type="match status" value="2"/>
</dbReference>
<evidence type="ECO:0000259" key="11">
    <source>
        <dbReference type="PROSITE" id="PS50103"/>
    </source>
</evidence>
<evidence type="ECO:0000256" key="7">
    <source>
        <dbReference type="ARBA" id="ARBA00022833"/>
    </source>
</evidence>
<dbReference type="InterPro" id="IPR046439">
    <property type="entry name" value="ZF_RZ_dom"/>
</dbReference>
<dbReference type="GO" id="GO:0008270">
    <property type="term" value="F:zinc ion binding"/>
    <property type="evidence" value="ECO:0007669"/>
    <property type="project" value="UniProtKB-KW"/>
</dbReference>
<keyword evidence="3 9" id="KW-0479">Metal-binding</keyword>
<keyword evidence="6" id="KW-0547">Nucleotide-binding</keyword>
<evidence type="ECO:0000256" key="3">
    <source>
        <dbReference type="ARBA" id="ARBA00022723"/>
    </source>
</evidence>
<name>A0A6A6B5V0_9PEZI</name>
<dbReference type="SUPFAM" id="SSF52540">
    <property type="entry name" value="P-loop containing nucleoside triphosphate hydrolases"/>
    <property type="match status" value="1"/>
</dbReference>
<dbReference type="CDD" id="cd17936">
    <property type="entry name" value="EEXXEc_NFX1"/>
    <property type="match status" value="1"/>
</dbReference>
<dbReference type="InterPro" id="IPR027417">
    <property type="entry name" value="P-loop_NTPase"/>
</dbReference>
<evidence type="ECO:0000256" key="10">
    <source>
        <dbReference type="SAM" id="MobiDB-lite"/>
    </source>
</evidence>
<dbReference type="EMBL" id="ML995496">
    <property type="protein sequence ID" value="KAF2138624.1"/>
    <property type="molecule type" value="Genomic_DNA"/>
</dbReference>
<keyword evidence="4" id="KW-0677">Repeat</keyword>
<reference evidence="13" key="1">
    <citation type="journal article" date="2020" name="Stud. Mycol.">
        <title>101 Dothideomycetes genomes: a test case for predicting lifestyles and emergence of pathogens.</title>
        <authorList>
            <person name="Haridas S."/>
            <person name="Albert R."/>
            <person name="Binder M."/>
            <person name="Bloem J."/>
            <person name="Labutti K."/>
            <person name="Salamov A."/>
            <person name="Andreopoulos B."/>
            <person name="Baker S."/>
            <person name="Barry K."/>
            <person name="Bills G."/>
            <person name="Bluhm B."/>
            <person name="Cannon C."/>
            <person name="Castanera R."/>
            <person name="Culley D."/>
            <person name="Daum C."/>
            <person name="Ezra D."/>
            <person name="Gonzalez J."/>
            <person name="Henrissat B."/>
            <person name="Kuo A."/>
            <person name="Liang C."/>
            <person name="Lipzen A."/>
            <person name="Lutzoni F."/>
            <person name="Magnuson J."/>
            <person name="Mondo S."/>
            <person name="Nolan M."/>
            <person name="Ohm R."/>
            <person name="Pangilinan J."/>
            <person name="Park H.-J."/>
            <person name="Ramirez L."/>
            <person name="Alfaro M."/>
            <person name="Sun H."/>
            <person name="Tritt A."/>
            <person name="Yoshinaga Y."/>
            <person name="Zwiers L.-H."/>
            <person name="Turgeon B."/>
            <person name="Goodwin S."/>
            <person name="Spatafora J."/>
            <person name="Crous P."/>
            <person name="Grigoriev I."/>
        </authorList>
    </citation>
    <scope>NUCLEOTIDE SEQUENCE</scope>
    <source>
        <strain evidence="13">CBS 121167</strain>
    </source>
</reference>
<feature type="region of interest" description="Disordered" evidence="10">
    <location>
        <begin position="30"/>
        <end position="60"/>
    </location>
</feature>
<keyword evidence="6" id="KW-0378">Hydrolase</keyword>
<dbReference type="InterPro" id="IPR041677">
    <property type="entry name" value="DNA2/NAM7_AAA_11"/>
</dbReference>
<dbReference type="Proteomes" id="UP000799438">
    <property type="component" value="Unassembled WGS sequence"/>
</dbReference>
<dbReference type="PROSITE" id="PS51981">
    <property type="entry name" value="ZF_RZ"/>
    <property type="match status" value="1"/>
</dbReference>
<evidence type="ECO:0000256" key="5">
    <source>
        <dbReference type="ARBA" id="ARBA00022771"/>
    </source>
</evidence>
<feature type="domain" description="RZ-type" evidence="12">
    <location>
        <begin position="1864"/>
        <end position="1939"/>
    </location>
</feature>
<feature type="domain" description="C3H1-type" evidence="11">
    <location>
        <begin position="1"/>
        <end position="29"/>
    </location>
</feature>
<evidence type="ECO:0000256" key="2">
    <source>
        <dbReference type="ARBA" id="ARBA00022490"/>
    </source>
</evidence>
<dbReference type="CDD" id="cd18808">
    <property type="entry name" value="SF1_C_Upf1"/>
    <property type="match status" value="1"/>
</dbReference>
<dbReference type="InterPro" id="IPR000967">
    <property type="entry name" value="Znf_NFX1"/>
</dbReference>
<dbReference type="Pfam" id="PF13086">
    <property type="entry name" value="AAA_11"/>
    <property type="match status" value="1"/>
</dbReference>
<dbReference type="GO" id="GO:0005737">
    <property type="term" value="C:cytoplasm"/>
    <property type="evidence" value="ECO:0007669"/>
    <property type="project" value="UniProtKB-SubCell"/>
</dbReference>
<dbReference type="InterPro" id="IPR045055">
    <property type="entry name" value="DNA2/NAM7-like"/>
</dbReference>
<comment type="subcellular location">
    <subcellularLocation>
        <location evidence="1">Cytoplasm</location>
    </subcellularLocation>
</comment>
<evidence type="ECO:0000256" key="6">
    <source>
        <dbReference type="ARBA" id="ARBA00022806"/>
    </source>
</evidence>
<dbReference type="Pfam" id="PF20173">
    <property type="entry name" value="ZnF_RZ-type"/>
    <property type="match status" value="1"/>
</dbReference>